<dbReference type="Proteomes" id="UP000680625">
    <property type="component" value="Chromosome"/>
</dbReference>
<gene>
    <name evidence="3" type="ORF">H9Q19_00035</name>
</gene>
<feature type="transmembrane region" description="Helical" evidence="2">
    <location>
        <begin position="37"/>
        <end position="60"/>
    </location>
</feature>
<feature type="transmembrane region" description="Helical" evidence="2">
    <location>
        <begin position="72"/>
        <end position="94"/>
    </location>
</feature>
<evidence type="ECO:0000313" key="3">
    <source>
        <dbReference type="EMBL" id="QVE49106.1"/>
    </source>
</evidence>
<evidence type="ECO:0000256" key="1">
    <source>
        <dbReference type="SAM" id="Coils"/>
    </source>
</evidence>
<protein>
    <submittedName>
        <fullName evidence="3">Uncharacterized protein</fullName>
    </submittedName>
</protein>
<dbReference type="RefSeq" id="WP_213241029.1">
    <property type="nucleotide sequence ID" value="NZ_CP060791.1"/>
</dbReference>
<name>A0ABX8CGI2_9CHLA</name>
<keyword evidence="2" id="KW-1133">Transmembrane helix</keyword>
<evidence type="ECO:0000256" key="2">
    <source>
        <dbReference type="SAM" id="Phobius"/>
    </source>
</evidence>
<proteinExistence type="predicted"/>
<dbReference type="EMBL" id="CP060791">
    <property type="protein sequence ID" value="QVE49106.1"/>
    <property type="molecule type" value="Genomic_DNA"/>
</dbReference>
<organism evidence="3 4">
    <name type="scientific">Chlamydia crocodili</name>
    <dbReference type="NCBI Taxonomy" id="2766982"/>
    <lineage>
        <taxon>Bacteria</taxon>
        <taxon>Pseudomonadati</taxon>
        <taxon>Chlamydiota</taxon>
        <taxon>Chlamydiia</taxon>
        <taxon>Chlamydiales</taxon>
        <taxon>Chlamydiaceae</taxon>
        <taxon>Chlamydia/Chlamydophila group</taxon>
        <taxon>Chlamydia</taxon>
    </lineage>
</organism>
<keyword evidence="1" id="KW-0175">Coiled coil</keyword>
<accession>A0ABX8CGI2</accession>
<feature type="coiled-coil region" evidence="1">
    <location>
        <begin position="102"/>
        <end position="129"/>
    </location>
</feature>
<keyword evidence="2" id="KW-0472">Membrane</keyword>
<evidence type="ECO:0000313" key="4">
    <source>
        <dbReference type="Proteomes" id="UP000680625"/>
    </source>
</evidence>
<reference evidence="3 4" key="1">
    <citation type="submission" date="2020-08" db="EMBL/GenBank/DDBJ databases">
        <title>Isolation and characterization of novel Chlamydia from Siamese crocodiles (Crocodylus siamensis).</title>
        <authorList>
            <person name="Sariya L."/>
        </authorList>
    </citation>
    <scope>NUCLEOTIDE SEQUENCE [LARGE SCALE GENOMIC DNA]</scope>
    <source>
        <strain evidence="3 4">No. 12</strain>
    </source>
</reference>
<dbReference type="GeneID" id="301703975"/>
<keyword evidence="4" id="KW-1185">Reference proteome</keyword>
<keyword evidence="2" id="KW-0812">Transmembrane</keyword>
<sequence>MSNPIPTQHPNISSFHSITSHTAMEGNFSPRRSSLRLFLDTMLIVLGFSTVVSIFVAMFFLNGLGMLNTTTIVLSASLILMGIVFISIGVLFFVNNIEQGLSGILRKRLKETELEIRDLRDRLQTYELNHAFAPSEDPTGISENIEPSEPTETTVETIMEINSQMSSTNH</sequence>